<gene>
    <name evidence="1" type="ORF">Syun_029601</name>
</gene>
<keyword evidence="2" id="KW-1185">Reference proteome</keyword>
<protein>
    <submittedName>
        <fullName evidence="1">Uncharacterized protein</fullName>
    </submittedName>
</protein>
<organism evidence="1 2">
    <name type="scientific">Stephania yunnanensis</name>
    <dbReference type="NCBI Taxonomy" id="152371"/>
    <lineage>
        <taxon>Eukaryota</taxon>
        <taxon>Viridiplantae</taxon>
        <taxon>Streptophyta</taxon>
        <taxon>Embryophyta</taxon>
        <taxon>Tracheophyta</taxon>
        <taxon>Spermatophyta</taxon>
        <taxon>Magnoliopsida</taxon>
        <taxon>Ranunculales</taxon>
        <taxon>Menispermaceae</taxon>
        <taxon>Menispermoideae</taxon>
        <taxon>Cissampelideae</taxon>
        <taxon>Stephania</taxon>
    </lineage>
</organism>
<sequence>MTKVVTQPLVTTLSWSIHASKDVAHVSLRDRDCSVVPGCAQALRVLAGARQVPPTRGGRTMGPRVLPWHGARGMLEVCLARAKARPCSCQGMTLLVLKESVKVSPCSCQGTCQGAALLVPRRGLARAQGICLARAQGTCQGLPVHVPRNLPRATELLILPSFPWIANEFWGATTNKLHKREIMLCVDNMTKWMNVKRELPPRHHMVEMLSKVHGSMAPVPPLLNRFVKSGERLVNTSTYKVTCLSMVVLAKVVAPFFLSSSVLAKSMTDALHEAFEVFYYVDENVNSQSIDMRKRILAKLLLGRWGD</sequence>
<evidence type="ECO:0000313" key="1">
    <source>
        <dbReference type="EMBL" id="KAK9087207.1"/>
    </source>
</evidence>
<evidence type="ECO:0000313" key="2">
    <source>
        <dbReference type="Proteomes" id="UP001420932"/>
    </source>
</evidence>
<comment type="caution">
    <text evidence="1">The sequence shown here is derived from an EMBL/GenBank/DDBJ whole genome shotgun (WGS) entry which is preliminary data.</text>
</comment>
<dbReference type="AlphaFoldDB" id="A0AAP0HJN1"/>
<reference evidence="1 2" key="1">
    <citation type="submission" date="2024-01" db="EMBL/GenBank/DDBJ databases">
        <title>Genome assemblies of Stephania.</title>
        <authorList>
            <person name="Yang L."/>
        </authorList>
    </citation>
    <scope>NUCLEOTIDE SEQUENCE [LARGE SCALE GENOMIC DNA]</scope>
    <source>
        <strain evidence="1">YNDBR</strain>
        <tissue evidence="1">Leaf</tissue>
    </source>
</reference>
<dbReference type="Proteomes" id="UP001420932">
    <property type="component" value="Unassembled WGS sequence"/>
</dbReference>
<name>A0AAP0HJN1_9MAGN</name>
<dbReference type="EMBL" id="JBBNAF010000013">
    <property type="protein sequence ID" value="KAK9087207.1"/>
    <property type="molecule type" value="Genomic_DNA"/>
</dbReference>
<proteinExistence type="predicted"/>
<accession>A0AAP0HJN1</accession>